<dbReference type="VEuPathDB" id="FungiDB:TRIVIDRAFT_83751"/>
<dbReference type="GO" id="GO:0005774">
    <property type="term" value="C:vacuolar membrane"/>
    <property type="evidence" value="ECO:0007669"/>
    <property type="project" value="TreeGrafter"/>
</dbReference>
<feature type="signal peptide" evidence="10">
    <location>
        <begin position="1"/>
        <end position="20"/>
    </location>
</feature>
<feature type="domain" description="ABC transporter" evidence="11">
    <location>
        <begin position="437"/>
        <end position="671"/>
    </location>
</feature>
<dbReference type="OrthoDB" id="6500128at2759"/>
<dbReference type="InterPro" id="IPR036640">
    <property type="entry name" value="ABC1_TM_sf"/>
</dbReference>
<dbReference type="InterPro" id="IPR011527">
    <property type="entry name" value="ABC1_TM_dom"/>
</dbReference>
<feature type="transmembrane region" description="Helical" evidence="9">
    <location>
        <begin position="270"/>
        <end position="290"/>
    </location>
</feature>
<dbReference type="InterPro" id="IPR003439">
    <property type="entry name" value="ABC_transporter-like_ATP-bd"/>
</dbReference>
<comment type="subcellular location">
    <subcellularLocation>
        <location evidence="1">Membrane</location>
        <topology evidence="1">Multi-pass membrane protein</topology>
    </subcellularLocation>
</comment>
<feature type="transmembrane region" description="Helical" evidence="9">
    <location>
        <begin position="72"/>
        <end position="94"/>
    </location>
</feature>
<evidence type="ECO:0000256" key="2">
    <source>
        <dbReference type="ARBA" id="ARBA00022448"/>
    </source>
</evidence>
<feature type="transmembrane region" description="Helical" evidence="9">
    <location>
        <begin position="36"/>
        <end position="60"/>
    </location>
</feature>
<keyword evidence="2" id="KW-0813">Transport</keyword>
<proteinExistence type="inferred from homology"/>
<evidence type="ECO:0000256" key="6">
    <source>
        <dbReference type="ARBA" id="ARBA00022989"/>
    </source>
</evidence>
<dbReference type="PANTHER" id="PTHR24221">
    <property type="entry name" value="ATP-BINDING CASSETTE SUB-FAMILY B"/>
    <property type="match status" value="1"/>
</dbReference>
<organism evidence="13 14">
    <name type="scientific">Hypocrea virens (strain Gv29-8 / FGSC 10586)</name>
    <name type="common">Gliocladium virens</name>
    <name type="synonym">Trichoderma virens</name>
    <dbReference type="NCBI Taxonomy" id="413071"/>
    <lineage>
        <taxon>Eukaryota</taxon>
        <taxon>Fungi</taxon>
        <taxon>Dikarya</taxon>
        <taxon>Ascomycota</taxon>
        <taxon>Pezizomycotina</taxon>
        <taxon>Sordariomycetes</taxon>
        <taxon>Hypocreomycetidae</taxon>
        <taxon>Hypocreales</taxon>
        <taxon>Hypocreaceae</taxon>
        <taxon>Trichoderma</taxon>
    </lineage>
</organism>
<reference evidence="13 14" key="1">
    <citation type="journal article" date="2011" name="Genome Biol.">
        <title>Comparative genome sequence analysis underscores mycoparasitism as the ancestral life style of Trichoderma.</title>
        <authorList>
            <person name="Kubicek C.P."/>
            <person name="Herrera-Estrella A."/>
            <person name="Seidl-Seiboth V."/>
            <person name="Martinez D.A."/>
            <person name="Druzhinina I.S."/>
            <person name="Thon M."/>
            <person name="Zeilinger S."/>
            <person name="Casas-Flores S."/>
            <person name="Horwitz B.A."/>
            <person name="Mukherjee P.K."/>
            <person name="Mukherjee M."/>
            <person name="Kredics L."/>
            <person name="Alcaraz L.D."/>
            <person name="Aerts A."/>
            <person name="Antal Z."/>
            <person name="Atanasova L."/>
            <person name="Cervantes-Badillo M.G."/>
            <person name="Challacombe J."/>
            <person name="Chertkov O."/>
            <person name="McCluskey K."/>
            <person name="Coulpier F."/>
            <person name="Deshpande N."/>
            <person name="von Doehren H."/>
            <person name="Ebbole D.J."/>
            <person name="Esquivel-Naranjo E.U."/>
            <person name="Fekete E."/>
            <person name="Flipphi M."/>
            <person name="Glaser F."/>
            <person name="Gomez-Rodriguez E.Y."/>
            <person name="Gruber S."/>
            <person name="Han C."/>
            <person name="Henrissat B."/>
            <person name="Hermosa R."/>
            <person name="Hernandez-Onate M."/>
            <person name="Karaffa L."/>
            <person name="Kosti I."/>
            <person name="Le Crom S."/>
            <person name="Lindquist E."/>
            <person name="Lucas S."/>
            <person name="Luebeck M."/>
            <person name="Luebeck P.S."/>
            <person name="Margeot A."/>
            <person name="Metz B."/>
            <person name="Misra M."/>
            <person name="Nevalainen H."/>
            <person name="Omann M."/>
            <person name="Packer N."/>
            <person name="Perrone G."/>
            <person name="Uresti-Rivera E.E."/>
            <person name="Salamov A."/>
            <person name="Schmoll M."/>
            <person name="Seiboth B."/>
            <person name="Shapiro H."/>
            <person name="Sukno S."/>
            <person name="Tamayo-Ramos J.A."/>
            <person name="Tisch D."/>
            <person name="Wiest A."/>
            <person name="Wilkinson H.H."/>
            <person name="Zhang M."/>
            <person name="Coutinho P.M."/>
            <person name="Kenerley C.M."/>
            <person name="Monte E."/>
            <person name="Baker S.E."/>
            <person name="Grigoriev I.V."/>
        </authorList>
    </citation>
    <scope>NUCLEOTIDE SEQUENCE [LARGE SCALE GENOMIC DNA]</scope>
    <source>
        <strain evidence="14">Gv29-8 / FGSC 10586</strain>
    </source>
</reference>
<evidence type="ECO:0000259" key="12">
    <source>
        <dbReference type="PROSITE" id="PS50929"/>
    </source>
</evidence>
<dbReference type="Pfam" id="PF00005">
    <property type="entry name" value="ABC_tran"/>
    <property type="match status" value="1"/>
</dbReference>
<dbReference type="HOGENOM" id="CLU_000604_6_5_1"/>
<dbReference type="Pfam" id="PF00664">
    <property type="entry name" value="ABC_membrane"/>
    <property type="match status" value="2"/>
</dbReference>
<name>G9MU11_HYPVG</name>
<dbReference type="PROSITE" id="PS50929">
    <property type="entry name" value="ABC_TM1F"/>
    <property type="match status" value="1"/>
</dbReference>
<evidence type="ECO:0008006" key="15">
    <source>
        <dbReference type="Google" id="ProtNLM"/>
    </source>
</evidence>
<dbReference type="GeneID" id="25798477"/>
<dbReference type="eggNOG" id="KOG0056">
    <property type="taxonomic scope" value="Eukaryota"/>
</dbReference>
<protein>
    <recommendedName>
        <fullName evidence="15">Half-sized ABC transporter</fullName>
    </recommendedName>
</protein>
<dbReference type="Gene3D" id="1.20.1560.10">
    <property type="entry name" value="ABC transporter type 1, transmembrane domain"/>
    <property type="match status" value="1"/>
</dbReference>
<evidence type="ECO:0000256" key="10">
    <source>
        <dbReference type="SAM" id="SignalP"/>
    </source>
</evidence>
<keyword evidence="6 9" id="KW-1133">Transmembrane helix</keyword>
<keyword evidence="7 9" id="KW-0472">Membrane</keyword>
<sequence>MPVQASQIAVFLFFAASLLPDPDTPYVPSVINACTWLVALVFETCLAIVQAFHLILLMNSNSLDGKTRAPKITLLLLAYARVICFSGAGILFYLPIKPSKGPLTENALSFVACHSGGYAVNELVGLPSGIGTAPTTDLSIRPSDTLSLQIRALVCVLILIAQRVVNVLVPFQLGQVMTKLGSGYIPYKELFIYIICRAVQGQQCVLASIRALLWIPIGQATCRHLTQSALEHVMSLSLEFHLGKRLGELFPMVADVGVAAMYSLVKFDPFYSLIILTMGGAYLFVTIYMAKYRGRARREMVNRDREMDAIKYNRRHHAEQSRFASRVAKFQIAEFSVLFSLNMLNAVQNLIFTLGVAVVSLLSAYNISSGAEDVALSVSLIAYLAQLQAPLGFFGSFYTQIQNNLIGAERMLVSFEEKPSVIDKPTAYDLHHCKGHIKFEKVSFAYDPRQQALYDISLDILPGTSIAIVGESGSGKSTLLRLLFRFYNVDSGKILIDGINTEDITIRSLRDHFGVVPQETMLFNDPLMYNLLYANPTASEEDVYNACKAASVHEKVMALPDGYETQVGERGLRLSGGEKQRIAIARAILKSPTMILMDEVTASLDSATEMAIQTSLAKINEGRTSITIAHRLSTIVHCDQIVFLHDGRIIEQGTHVQLLSQNGQYKKKWDKQTQDIDQQP</sequence>
<evidence type="ECO:0000256" key="4">
    <source>
        <dbReference type="ARBA" id="ARBA00022741"/>
    </source>
</evidence>
<dbReference type="InterPro" id="IPR039421">
    <property type="entry name" value="Type_1_exporter"/>
</dbReference>
<dbReference type="STRING" id="413071.G9MU11"/>
<dbReference type="InterPro" id="IPR017871">
    <property type="entry name" value="ABC_transporter-like_CS"/>
</dbReference>
<comment type="similarity">
    <text evidence="8">Belongs to the ABC transporter superfamily. ABCB family. Heavy Metal importer (TC 3.A.1.210) subfamily.</text>
</comment>
<feature type="transmembrane region" description="Helical" evidence="9">
    <location>
        <begin position="380"/>
        <end position="401"/>
    </location>
</feature>
<dbReference type="GO" id="GO:0140359">
    <property type="term" value="F:ABC-type transporter activity"/>
    <property type="evidence" value="ECO:0007669"/>
    <property type="project" value="InterPro"/>
</dbReference>
<comment type="caution">
    <text evidence="13">The sequence shown here is derived from an EMBL/GenBank/DDBJ whole genome shotgun (WGS) entry which is preliminary data.</text>
</comment>
<dbReference type="SMART" id="SM00382">
    <property type="entry name" value="AAA"/>
    <property type="match status" value="1"/>
</dbReference>
<evidence type="ECO:0000313" key="14">
    <source>
        <dbReference type="Proteomes" id="UP000007115"/>
    </source>
</evidence>
<dbReference type="InterPro" id="IPR003593">
    <property type="entry name" value="AAA+_ATPase"/>
</dbReference>
<feature type="chain" id="PRO_5003524194" description="Half-sized ABC transporter" evidence="10">
    <location>
        <begin position="21"/>
        <end position="680"/>
    </location>
</feature>
<feature type="transmembrane region" description="Helical" evidence="9">
    <location>
        <begin position="148"/>
        <end position="169"/>
    </location>
</feature>
<gene>
    <name evidence="13" type="ORF">TRIVIDRAFT_83751</name>
</gene>
<feature type="domain" description="ABC transmembrane type-1" evidence="12">
    <location>
        <begin position="153"/>
        <end position="403"/>
    </location>
</feature>
<dbReference type="OMA" id="VTIYMAK"/>
<evidence type="ECO:0000256" key="8">
    <source>
        <dbReference type="ARBA" id="ARBA00024363"/>
    </source>
</evidence>
<evidence type="ECO:0000256" key="5">
    <source>
        <dbReference type="ARBA" id="ARBA00022840"/>
    </source>
</evidence>
<dbReference type="Gene3D" id="3.40.50.300">
    <property type="entry name" value="P-loop containing nucleotide triphosphate hydrolases"/>
    <property type="match status" value="1"/>
</dbReference>
<dbReference type="InParanoid" id="G9MU11"/>
<dbReference type="SUPFAM" id="SSF52540">
    <property type="entry name" value="P-loop containing nucleoside triphosphate hydrolases"/>
    <property type="match status" value="1"/>
</dbReference>
<dbReference type="PROSITE" id="PS00211">
    <property type="entry name" value="ABC_TRANSPORTER_1"/>
    <property type="match status" value="1"/>
</dbReference>
<evidence type="ECO:0000256" key="9">
    <source>
        <dbReference type="SAM" id="Phobius"/>
    </source>
</evidence>
<dbReference type="FunFam" id="3.40.50.300:FF:000287">
    <property type="entry name" value="Multidrug ABC transporter ATP-binding protein"/>
    <property type="match status" value="1"/>
</dbReference>
<accession>G9MU11</accession>
<keyword evidence="10" id="KW-0732">Signal</keyword>
<keyword evidence="14" id="KW-1185">Reference proteome</keyword>
<keyword evidence="3 9" id="KW-0812">Transmembrane</keyword>
<dbReference type="PANTHER" id="PTHR24221:SF651">
    <property type="entry name" value="HEAVY METAL TOLERANCE PROTEIN"/>
    <property type="match status" value="1"/>
</dbReference>
<dbReference type="RefSeq" id="XP_013956262.1">
    <property type="nucleotide sequence ID" value="XM_014100787.1"/>
</dbReference>
<evidence type="ECO:0000256" key="3">
    <source>
        <dbReference type="ARBA" id="ARBA00022692"/>
    </source>
</evidence>
<evidence type="ECO:0000313" key="13">
    <source>
        <dbReference type="EMBL" id="EHK22069.1"/>
    </source>
</evidence>
<dbReference type="InterPro" id="IPR027417">
    <property type="entry name" value="P-loop_NTPase"/>
</dbReference>
<dbReference type="GO" id="GO:0016887">
    <property type="term" value="F:ATP hydrolysis activity"/>
    <property type="evidence" value="ECO:0007669"/>
    <property type="project" value="InterPro"/>
</dbReference>
<dbReference type="AlphaFoldDB" id="G9MU11"/>
<evidence type="ECO:0000256" key="1">
    <source>
        <dbReference type="ARBA" id="ARBA00004141"/>
    </source>
</evidence>
<keyword evidence="5" id="KW-0067">ATP-binding</keyword>
<dbReference type="GO" id="GO:0005524">
    <property type="term" value="F:ATP binding"/>
    <property type="evidence" value="ECO:0007669"/>
    <property type="project" value="UniProtKB-KW"/>
</dbReference>
<dbReference type="Proteomes" id="UP000007115">
    <property type="component" value="Unassembled WGS sequence"/>
</dbReference>
<dbReference type="EMBL" id="ABDF02000034">
    <property type="protein sequence ID" value="EHK22069.1"/>
    <property type="molecule type" value="Genomic_DNA"/>
</dbReference>
<dbReference type="PROSITE" id="PS50893">
    <property type="entry name" value="ABC_TRANSPORTER_2"/>
    <property type="match status" value="1"/>
</dbReference>
<keyword evidence="4" id="KW-0547">Nucleotide-binding</keyword>
<dbReference type="SUPFAM" id="SSF90123">
    <property type="entry name" value="ABC transporter transmembrane region"/>
    <property type="match status" value="1"/>
</dbReference>
<evidence type="ECO:0000256" key="7">
    <source>
        <dbReference type="ARBA" id="ARBA00023136"/>
    </source>
</evidence>
<evidence type="ECO:0000259" key="11">
    <source>
        <dbReference type="PROSITE" id="PS50893"/>
    </source>
</evidence>